<dbReference type="RefSeq" id="WP_263797972.1">
    <property type="nucleotide sequence ID" value="NZ_AP027141.1"/>
</dbReference>
<accession>A0ABM8E0X4</accession>
<keyword evidence="4" id="KW-0378">Hydrolase</keyword>
<evidence type="ECO:0000313" key="4">
    <source>
        <dbReference type="EMBL" id="BDV31436.1"/>
    </source>
</evidence>
<dbReference type="GO" id="GO:0016787">
    <property type="term" value="F:hydrolase activity"/>
    <property type="evidence" value="ECO:0007669"/>
    <property type="project" value="UniProtKB-KW"/>
</dbReference>
<gene>
    <name evidence="4" type="ORF">Microterr_20960</name>
</gene>
<evidence type="ECO:0000313" key="5">
    <source>
        <dbReference type="Proteomes" id="UP001317779"/>
    </source>
</evidence>
<dbReference type="PANTHER" id="PTHR46825">
    <property type="entry name" value="D-ALANYL-D-ALANINE-CARBOXYPEPTIDASE/ENDOPEPTIDASE AMPH"/>
    <property type="match status" value="1"/>
</dbReference>
<reference evidence="4 5" key="1">
    <citation type="submission" date="2022-12" db="EMBL/GenBank/DDBJ databases">
        <title>Microbacterium terricola strain KV-448 chromosome, complete genome.</title>
        <authorList>
            <person name="Oshima T."/>
            <person name="Moriya T."/>
            <person name="Bessho Y."/>
        </authorList>
    </citation>
    <scope>NUCLEOTIDE SEQUENCE [LARGE SCALE GENOMIC DNA]</scope>
    <source>
        <strain evidence="4 5">KV-448</strain>
    </source>
</reference>
<dbReference type="InterPro" id="IPR012338">
    <property type="entry name" value="Beta-lactam/transpept-like"/>
</dbReference>
<evidence type="ECO:0000259" key="3">
    <source>
        <dbReference type="Pfam" id="PF00144"/>
    </source>
</evidence>
<dbReference type="Proteomes" id="UP001317779">
    <property type="component" value="Chromosome"/>
</dbReference>
<sequence length="341" mass="35813">MRLDTQIIDAAAAAEGFSGVVTVDTGARRVFGRAYGFAHRAFGIVTAPEMQFAVASGSKTFTALAVLRLVAQGELELDQPVRGILGDDLPLIDAAVTIGQLLSHTSGIGDYLDEDTDWAADDYILTAPVHTLTTAEAFLPLIDGFPQKSAPGERFAYCNGGYIVLAIVIERVTGETYHDVVRRLVFAPAGLAHTDFLRLDELPSTAAVGYLYATGDRANTLHLPVIGNGDGGAFTTAGDLHRFWRAFHAGAIVSTETVAQMTAPTLKLPKAELAYGMDYGMGLWLHTSGRAVVMEGYDAGVSFASTHIPAAATTVSVLGNSSEGARPVIAAVDAAITAELG</sequence>
<organism evidence="4 5">
    <name type="scientific">Microbacterium terricola</name>
    <dbReference type="NCBI Taxonomy" id="344163"/>
    <lineage>
        <taxon>Bacteria</taxon>
        <taxon>Bacillati</taxon>
        <taxon>Actinomycetota</taxon>
        <taxon>Actinomycetes</taxon>
        <taxon>Micrococcales</taxon>
        <taxon>Microbacteriaceae</taxon>
        <taxon>Microbacterium</taxon>
    </lineage>
</organism>
<evidence type="ECO:0000256" key="2">
    <source>
        <dbReference type="ARBA" id="ARBA00023136"/>
    </source>
</evidence>
<dbReference type="EMBL" id="AP027141">
    <property type="protein sequence ID" value="BDV31436.1"/>
    <property type="molecule type" value="Genomic_DNA"/>
</dbReference>
<dbReference type="InterPro" id="IPR050491">
    <property type="entry name" value="AmpC-like"/>
</dbReference>
<name>A0ABM8E0X4_9MICO</name>
<feature type="domain" description="Beta-lactamase-related" evidence="3">
    <location>
        <begin position="6"/>
        <end position="327"/>
    </location>
</feature>
<comment type="subcellular location">
    <subcellularLocation>
        <location evidence="1">Membrane</location>
    </subcellularLocation>
</comment>
<dbReference type="Pfam" id="PF00144">
    <property type="entry name" value="Beta-lactamase"/>
    <property type="match status" value="1"/>
</dbReference>
<dbReference type="SUPFAM" id="SSF56601">
    <property type="entry name" value="beta-lactamase/transpeptidase-like"/>
    <property type="match status" value="1"/>
</dbReference>
<dbReference type="PANTHER" id="PTHR46825:SF11">
    <property type="entry name" value="PENICILLIN-BINDING PROTEIN 4"/>
    <property type="match status" value="1"/>
</dbReference>
<evidence type="ECO:0000256" key="1">
    <source>
        <dbReference type="ARBA" id="ARBA00004370"/>
    </source>
</evidence>
<keyword evidence="5" id="KW-1185">Reference proteome</keyword>
<keyword evidence="2" id="KW-0472">Membrane</keyword>
<proteinExistence type="predicted"/>
<dbReference type="InterPro" id="IPR001466">
    <property type="entry name" value="Beta-lactam-related"/>
</dbReference>
<protein>
    <submittedName>
        <fullName evidence="4">Serine hydrolase</fullName>
    </submittedName>
</protein>
<dbReference type="Gene3D" id="3.40.710.10">
    <property type="entry name" value="DD-peptidase/beta-lactamase superfamily"/>
    <property type="match status" value="1"/>
</dbReference>